<dbReference type="AlphaFoldDB" id="A0A9P1FS38"/>
<evidence type="ECO:0000313" key="2">
    <source>
        <dbReference type="EMBL" id="CAL1138115.1"/>
    </source>
</evidence>
<gene>
    <name evidence="1" type="ORF">C1SCF055_LOCUS12259</name>
</gene>
<accession>A0A9P1FS38</accession>
<comment type="caution">
    <text evidence="1">The sequence shown here is derived from an EMBL/GenBank/DDBJ whole genome shotgun (WGS) entry which is preliminary data.</text>
</comment>
<dbReference type="EMBL" id="CAMXCT020000913">
    <property type="protein sequence ID" value="CAL1138115.1"/>
    <property type="molecule type" value="Genomic_DNA"/>
</dbReference>
<evidence type="ECO:0000313" key="3">
    <source>
        <dbReference type="Proteomes" id="UP001152797"/>
    </source>
</evidence>
<proteinExistence type="predicted"/>
<reference evidence="2" key="2">
    <citation type="submission" date="2024-04" db="EMBL/GenBank/DDBJ databases">
        <authorList>
            <person name="Chen Y."/>
            <person name="Shah S."/>
            <person name="Dougan E. K."/>
            <person name="Thang M."/>
            <person name="Chan C."/>
        </authorList>
    </citation>
    <scope>NUCLEOTIDE SEQUENCE [LARGE SCALE GENOMIC DNA]</scope>
</reference>
<keyword evidence="3" id="KW-1185">Reference proteome</keyword>
<name>A0A9P1FS38_9DINO</name>
<reference evidence="1" key="1">
    <citation type="submission" date="2022-10" db="EMBL/GenBank/DDBJ databases">
        <authorList>
            <person name="Chen Y."/>
            <person name="Dougan E. K."/>
            <person name="Chan C."/>
            <person name="Rhodes N."/>
            <person name="Thang M."/>
        </authorList>
    </citation>
    <scope>NUCLEOTIDE SEQUENCE</scope>
</reference>
<sequence>MSKAHKMACEPQGTADSAILAPSKEIFQEAFKRMRSGGSARDGGIASDKKQQVRWCLAEAALDIGREVLQHARCIAITRGKRKGRLLVRWRACRDDLSSASGVFGLASAEGFADNLQIGLAVPRGFLNTASKDLQKQVEQNIRNKTMVLVTDGAAPELLASALVSGRRPFARSSACEEYLHGVKVIGRDAPHATTRLLKRRSARVKS</sequence>
<dbReference type="EMBL" id="CAMXCT010000913">
    <property type="protein sequence ID" value="CAI3984740.1"/>
    <property type="molecule type" value="Genomic_DNA"/>
</dbReference>
<organism evidence="1">
    <name type="scientific">Cladocopium goreaui</name>
    <dbReference type="NCBI Taxonomy" id="2562237"/>
    <lineage>
        <taxon>Eukaryota</taxon>
        <taxon>Sar</taxon>
        <taxon>Alveolata</taxon>
        <taxon>Dinophyceae</taxon>
        <taxon>Suessiales</taxon>
        <taxon>Symbiodiniaceae</taxon>
        <taxon>Cladocopium</taxon>
    </lineage>
</organism>
<protein>
    <submittedName>
        <fullName evidence="1">Uncharacterized protein</fullName>
    </submittedName>
</protein>
<dbReference type="EMBL" id="CAMXCT030000913">
    <property type="protein sequence ID" value="CAL4772052.1"/>
    <property type="molecule type" value="Genomic_DNA"/>
</dbReference>
<dbReference type="Proteomes" id="UP001152797">
    <property type="component" value="Unassembled WGS sequence"/>
</dbReference>
<evidence type="ECO:0000313" key="1">
    <source>
        <dbReference type="EMBL" id="CAI3984740.1"/>
    </source>
</evidence>